<sequence>MVRHRFENQPARGWPSALRVITTATALILASAPAHAQDGCPPGDTPFAPFYADPARFTRALAATEGQPAPSAPPTGLIVPHHLEIPELIAGGIRLSEATRPDRIVVLFPDHFFKLRRPFATTGRGFDTVLGPVPGDPAGAAALRAASPLMEDSCLFARDHGLRAVLPFIAALHPGVPVLPVAVAISSTRPQWEDLATAMTPLAGPGTLMVQATDFSHYLPLHEARQRDQQVLNLLAAGDLDAIAGLRQPDHVDSLGAMYVTLALQQRLHGAAPVVVANRNLQELTPRFVAETTSYITAAFLPPGAVADPIQPDSPVYMLGGDLFLGRSLPRLLADELAADRVAQAALAATRGRPLVLNLEGVLLPDLPGNLPHLVLASPAQMVLDWARRLNVVAFGLANNHTNDIGLSGVAETLAALRAGGMAHMAQGAALDLPGVTLVALSDLDGAADPPFDRLGPGMLDRLVRPDAAVPVVAFVHWGREYVTEPGPREVWLADQMRRRGVAAVVGAHPHAASAAPVAIGGGDTLVFHSTGNFLFDQLPPESSGALVELRAFAQGTVFLRQMPLPHLFAAARGR</sequence>
<gene>
    <name evidence="4" type="primary">amrB</name>
    <name evidence="4" type="ORF">RGD00_03250</name>
</gene>
<dbReference type="SMART" id="SM00854">
    <property type="entry name" value="PGA_cap"/>
    <property type="match status" value="1"/>
</dbReference>
<protein>
    <submittedName>
        <fullName evidence="4">AmmeMemoRadiSam system protein B</fullName>
    </submittedName>
</protein>
<dbReference type="Pfam" id="PF01875">
    <property type="entry name" value="Memo"/>
    <property type="match status" value="1"/>
</dbReference>
<evidence type="ECO:0000313" key="4">
    <source>
        <dbReference type="EMBL" id="MDR5651606.1"/>
    </source>
</evidence>
<proteinExistence type="inferred from homology"/>
<dbReference type="InterPro" id="IPR052169">
    <property type="entry name" value="CW_Biosynth-Accessory"/>
</dbReference>
<dbReference type="Pfam" id="PF09587">
    <property type="entry name" value="PGA_cap"/>
    <property type="match status" value="2"/>
</dbReference>
<feature type="signal peptide" evidence="2">
    <location>
        <begin position="1"/>
        <end position="36"/>
    </location>
</feature>
<dbReference type="SUPFAM" id="SSF53213">
    <property type="entry name" value="LigB-like"/>
    <property type="match status" value="1"/>
</dbReference>
<dbReference type="PANTHER" id="PTHR33393">
    <property type="entry name" value="POLYGLUTAMINE SYNTHESIS ACCESSORY PROTEIN RV0574C-RELATED"/>
    <property type="match status" value="1"/>
</dbReference>
<evidence type="ECO:0000256" key="1">
    <source>
        <dbReference type="ARBA" id="ARBA00005662"/>
    </source>
</evidence>
<feature type="chain" id="PRO_5045999542" evidence="2">
    <location>
        <begin position="37"/>
        <end position="575"/>
    </location>
</feature>
<feature type="domain" description="Capsule synthesis protein CapA" evidence="3">
    <location>
        <begin position="316"/>
        <end position="538"/>
    </location>
</feature>
<accession>A0ABU1F416</accession>
<reference evidence="4 5" key="1">
    <citation type="submission" date="2023-09" db="EMBL/GenBank/DDBJ databases">
        <title>Xinfangfangia sedmenti sp. nov., isolated the sedment.</title>
        <authorList>
            <person name="Xu L."/>
        </authorList>
    </citation>
    <scope>NUCLEOTIDE SEQUENCE [LARGE SCALE GENOMIC DNA]</scope>
    <source>
        <strain evidence="4 5">LG-4</strain>
    </source>
</reference>
<dbReference type="SUPFAM" id="SSF56300">
    <property type="entry name" value="Metallo-dependent phosphatases"/>
    <property type="match status" value="1"/>
</dbReference>
<dbReference type="InterPro" id="IPR019079">
    <property type="entry name" value="Capsule_synth_CapA"/>
</dbReference>
<keyword evidence="2" id="KW-0732">Signal</keyword>
<dbReference type="InterPro" id="IPR029052">
    <property type="entry name" value="Metallo-depent_PP-like"/>
</dbReference>
<dbReference type="CDD" id="cd07361">
    <property type="entry name" value="MEMO_like"/>
    <property type="match status" value="1"/>
</dbReference>
<name>A0ABU1F416_9RHOB</name>
<keyword evidence="5" id="KW-1185">Reference proteome</keyword>
<dbReference type="Proteomes" id="UP001247754">
    <property type="component" value="Unassembled WGS sequence"/>
</dbReference>
<evidence type="ECO:0000256" key="2">
    <source>
        <dbReference type="SAM" id="SignalP"/>
    </source>
</evidence>
<comment type="caution">
    <text evidence="4">The sequence shown here is derived from an EMBL/GenBank/DDBJ whole genome shotgun (WGS) entry which is preliminary data.</text>
</comment>
<dbReference type="RefSeq" id="WP_310455828.1">
    <property type="nucleotide sequence ID" value="NZ_JAVKPH010000002.1"/>
</dbReference>
<dbReference type="Gene3D" id="3.40.830.10">
    <property type="entry name" value="LigB-like"/>
    <property type="match status" value="1"/>
</dbReference>
<evidence type="ECO:0000313" key="5">
    <source>
        <dbReference type="Proteomes" id="UP001247754"/>
    </source>
</evidence>
<comment type="similarity">
    <text evidence="1">Belongs to the CapA family.</text>
</comment>
<organism evidence="4 5">
    <name type="scientific">Ruixingdingia sedimenti</name>
    <dbReference type="NCBI Taxonomy" id="3073604"/>
    <lineage>
        <taxon>Bacteria</taxon>
        <taxon>Pseudomonadati</taxon>
        <taxon>Pseudomonadota</taxon>
        <taxon>Alphaproteobacteria</taxon>
        <taxon>Rhodobacterales</taxon>
        <taxon>Paracoccaceae</taxon>
        <taxon>Ruixingdingia</taxon>
    </lineage>
</organism>
<dbReference type="PANTHER" id="PTHR33393:SF13">
    <property type="entry name" value="PGA BIOSYNTHESIS PROTEIN CAPA"/>
    <property type="match status" value="1"/>
</dbReference>
<evidence type="ECO:0000259" key="3">
    <source>
        <dbReference type="SMART" id="SM00854"/>
    </source>
</evidence>
<dbReference type="NCBIfam" id="TIGR04336">
    <property type="entry name" value="AmmeMemoSam_B"/>
    <property type="match status" value="1"/>
</dbReference>
<dbReference type="InterPro" id="IPR002737">
    <property type="entry name" value="MEMO1_fam"/>
</dbReference>
<dbReference type="EMBL" id="JAVKPH010000002">
    <property type="protein sequence ID" value="MDR5651606.1"/>
    <property type="molecule type" value="Genomic_DNA"/>
</dbReference>